<protein>
    <recommendedName>
        <fullName evidence="2">WAP domain-containing protein</fullName>
    </recommendedName>
</protein>
<dbReference type="Gene3D" id="4.10.75.10">
    <property type="entry name" value="Elafin-like"/>
    <property type="match status" value="4"/>
</dbReference>
<evidence type="ECO:0000259" key="2">
    <source>
        <dbReference type="PROSITE" id="PS51390"/>
    </source>
</evidence>
<gene>
    <name evidence="3" type="ORF">E1301_Tti002169</name>
</gene>
<dbReference type="PANTHER" id="PTHR19441:SF95">
    <property type="entry name" value="PERLWAPIN ISOFORM X1"/>
    <property type="match status" value="1"/>
</dbReference>
<dbReference type="GO" id="GO:0004867">
    <property type="term" value="F:serine-type endopeptidase inhibitor activity"/>
    <property type="evidence" value="ECO:0007669"/>
    <property type="project" value="TreeGrafter"/>
</dbReference>
<feature type="domain" description="WAP" evidence="2">
    <location>
        <begin position="152"/>
        <end position="203"/>
    </location>
</feature>
<sequence length="365" mass="39734">MFQYVSKGGDTCVCNPMPPKPETQLSPVIDSPPSRAKEQEQPKYGPKATYGQMNYIVNALTILIHVFKEGFAAFTSSRKFCYSQFNPEVTSGLTLVLCIFPMISAGVVPKTPSPPDYAPPSITRSVQSLSADVDGRAVQSRCVSDKDCARVHNAKPGVCPRRRLEVEVEVRPGVCAELCAKDRDCPGDEKCCSNRCGRQCTPPQKAKPGVCPSRRFGVGLCVDMCFNDSECPGNEKCCSNGCGHQCSPPYTAKPGLCPRRRFEVRVRPGLCAELCDDDSNCPGDEKCCSNGCGRQCTPLQIDIAKPGLCPRRRFEVRVRPDVCAELCDNDSDCLGDEKCCSNGCGHQCTPPQKDIGNEKHCLKSV</sequence>
<evidence type="ECO:0000313" key="4">
    <source>
        <dbReference type="Proteomes" id="UP000324632"/>
    </source>
</evidence>
<accession>A0A5A9NDF0</accession>
<dbReference type="GO" id="GO:0005615">
    <property type="term" value="C:extracellular space"/>
    <property type="evidence" value="ECO:0007669"/>
    <property type="project" value="TreeGrafter"/>
</dbReference>
<feature type="region of interest" description="Disordered" evidence="1">
    <location>
        <begin position="16"/>
        <end position="45"/>
    </location>
</feature>
<comment type="caution">
    <text evidence="3">The sequence shown here is derived from an EMBL/GenBank/DDBJ whole genome shotgun (WGS) entry which is preliminary data.</text>
</comment>
<dbReference type="InterPro" id="IPR050514">
    <property type="entry name" value="WAP_four-disulfide_core"/>
</dbReference>
<dbReference type="PRINTS" id="PR00003">
    <property type="entry name" value="4DISULPHCORE"/>
</dbReference>
<dbReference type="InterPro" id="IPR008197">
    <property type="entry name" value="WAP_dom"/>
</dbReference>
<dbReference type="CDD" id="cd00199">
    <property type="entry name" value="WAP"/>
    <property type="match status" value="2"/>
</dbReference>
<dbReference type="Pfam" id="PF00095">
    <property type="entry name" value="WAP"/>
    <property type="match status" value="4"/>
</dbReference>
<feature type="domain" description="WAP" evidence="2">
    <location>
        <begin position="302"/>
        <end position="352"/>
    </location>
</feature>
<dbReference type="GO" id="GO:0045087">
    <property type="term" value="P:innate immune response"/>
    <property type="evidence" value="ECO:0007669"/>
    <property type="project" value="TreeGrafter"/>
</dbReference>
<dbReference type="PANTHER" id="PTHR19441">
    <property type="entry name" value="WHEY ACDIC PROTEIN WAP"/>
    <property type="match status" value="1"/>
</dbReference>
<proteinExistence type="predicted"/>
<name>A0A5A9NDF0_9TELE</name>
<dbReference type="PROSITE" id="PS51390">
    <property type="entry name" value="WAP"/>
    <property type="match status" value="4"/>
</dbReference>
<dbReference type="InterPro" id="IPR036645">
    <property type="entry name" value="Elafin-like_sf"/>
</dbReference>
<keyword evidence="4" id="KW-1185">Reference proteome</keyword>
<dbReference type="SUPFAM" id="SSF57256">
    <property type="entry name" value="Elafin-like"/>
    <property type="match status" value="4"/>
</dbReference>
<feature type="domain" description="WAP" evidence="2">
    <location>
        <begin position="251"/>
        <end position="300"/>
    </location>
</feature>
<dbReference type="GO" id="GO:0019731">
    <property type="term" value="P:antibacterial humoral response"/>
    <property type="evidence" value="ECO:0007669"/>
    <property type="project" value="TreeGrafter"/>
</dbReference>
<evidence type="ECO:0000313" key="3">
    <source>
        <dbReference type="EMBL" id="KAA0706849.1"/>
    </source>
</evidence>
<dbReference type="Proteomes" id="UP000324632">
    <property type="component" value="Chromosome 20"/>
</dbReference>
<dbReference type="AlphaFoldDB" id="A0A5A9NDF0"/>
<feature type="domain" description="WAP" evidence="2">
    <location>
        <begin position="204"/>
        <end position="250"/>
    </location>
</feature>
<organism evidence="3 4">
    <name type="scientific">Triplophysa tibetana</name>
    <dbReference type="NCBI Taxonomy" id="1572043"/>
    <lineage>
        <taxon>Eukaryota</taxon>
        <taxon>Metazoa</taxon>
        <taxon>Chordata</taxon>
        <taxon>Craniata</taxon>
        <taxon>Vertebrata</taxon>
        <taxon>Euteleostomi</taxon>
        <taxon>Actinopterygii</taxon>
        <taxon>Neopterygii</taxon>
        <taxon>Teleostei</taxon>
        <taxon>Ostariophysi</taxon>
        <taxon>Cypriniformes</taxon>
        <taxon>Nemacheilidae</taxon>
        <taxon>Triplophysa</taxon>
    </lineage>
</organism>
<dbReference type="SMART" id="SM00217">
    <property type="entry name" value="WAP"/>
    <property type="match status" value="4"/>
</dbReference>
<evidence type="ECO:0000256" key="1">
    <source>
        <dbReference type="SAM" id="MobiDB-lite"/>
    </source>
</evidence>
<dbReference type="EMBL" id="SOYY01000020">
    <property type="protein sequence ID" value="KAA0706849.1"/>
    <property type="molecule type" value="Genomic_DNA"/>
</dbReference>
<reference evidence="3 4" key="1">
    <citation type="journal article" date="2019" name="Mol. Ecol. Resour.">
        <title>Chromosome-level genome assembly of Triplophysa tibetana, a fish adapted to the harsh high-altitude environment of the Tibetan Plateau.</title>
        <authorList>
            <person name="Yang X."/>
            <person name="Liu H."/>
            <person name="Ma Z."/>
            <person name="Zou Y."/>
            <person name="Zou M."/>
            <person name="Mao Y."/>
            <person name="Li X."/>
            <person name="Wang H."/>
            <person name="Chen T."/>
            <person name="Wang W."/>
            <person name="Yang R."/>
        </authorList>
    </citation>
    <scope>NUCLEOTIDE SEQUENCE [LARGE SCALE GENOMIC DNA]</scope>
    <source>
        <strain evidence="3">TTIB1903HZAU</strain>
        <tissue evidence="3">Muscle</tissue>
    </source>
</reference>